<protein>
    <submittedName>
        <fullName evidence="1">Conserved domain protein</fullName>
    </submittedName>
</protein>
<evidence type="ECO:0000313" key="1">
    <source>
        <dbReference type="EMBL" id="EGC02202.1"/>
    </source>
</evidence>
<gene>
    <name evidence="1" type="ORF">CUS_4822</name>
</gene>
<evidence type="ECO:0000313" key="2">
    <source>
        <dbReference type="Proteomes" id="UP000004259"/>
    </source>
</evidence>
<reference evidence="1 2" key="1">
    <citation type="submission" date="2011-02" db="EMBL/GenBank/DDBJ databases">
        <authorList>
            <person name="Nelson K.E."/>
            <person name="Sutton G."/>
            <person name="Torralba M."/>
            <person name="Durkin S."/>
            <person name="Harkins D."/>
            <person name="Montgomery R."/>
            <person name="Ziemer C."/>
            <person name="Klaassens E."/>
            <person name="Ocuiv P."/>
            <person name="Morrison M."/>
        </authorList>
    </citation>
    <scope>NUCLEOTIDE SEQUENCE [LARGE SCALE GENOMIC DNA]</scope>
    <source>
        <strain evidence="1 2">8</strain>
    </source>
</reference>
<proteinExistence type="predicted"/>
<dbReference type="AlphaFoldDB" id="E9SET4"/>
<comment type="caution">
    <text evidence="1">The sequence shown here is derived from an EMBL/GenBank/DDBJ whole genome shotgun (WGS) entry which is preliminary data.</text>
</comment>
<accession>E9SET4</accession>
<keyword evidence="2" id="KW-1185">Reference proteome</keyword>
<dbReference type="STRING" id="246199.CUS_4822"/>
<name>E9SET4_RUMAL</name>
<sequence>MPVIFCYNSFRDFFDNLEFYRSRKYRKIHIKGVKIMNSKESILKAQEEEIFKLRQFGYAVITAVELYRSVELFKSIGLSLEKTKNSHIWTAIGNVTNIVLMLMGYEIYDLTAYQDFLDFIKQYKDKDPSISEIKNYYTSHRKVTQEKNNGCKNCLNCSNSFSEPARNDDLAEDMRKDGIEPEDIDLAVAAIRAMRGQKDTLRCMKKDAQPVDEDGCCDDYT</sequence>
<dbReference type="EMBL" id="ADKM02000102">
    <property type="protein sequence ID" value="EGC02202.1"/>
    <property type="molecule type" value="Genomic_DNA"/>
</dbReference>
<organism evidence="1 2">
    <name type="scientific">Ruminococcus albus 8</name>
    <dbReference type="NCBI Taxonomy" id="246199"/>
    <lineage>
        <taxon>Bacteria</taxon>
        <taxon>Bacillati</taxon>
        <taxon>Bacillota</taxon>
        <taxon>Clostridia</taxon>
        <taxon>Eubacteriales</taxon>
        <taxon>Oscillospiraceae</taxon>
        <taxon>Ruminococcus</taxon>
    </lineage>
</organism>
<dbReference type="Proteomes" id="UP000004259">
    <property type="component" value="Unassembled WGS sequence"/>
</dbReference>